<dbReference type="KEGG" id="grc:GI584_13280"/>
<dbReference type="Pfam" id="PF11116">
    <property type="entry name" value="DUF2624"/>
    <property type="match status" value="1"/>
</dbReference>
<organism evidence="1 2">
    <name type="scientific">Gracilibacillus salitolerans</name>
    <dbReference type="NCBI Taxonomy" id="2663022"/>
    <lineage>
        <taxon>Bacteria</taxon>
        <taxon>Bacillati</taxon>
        <taxon>Bacillota</taxon>
        <taxon>Bacilli</taxon>
        <taxon>Bacillales</taxon>
        <taxon>Bacillaceae</taxon>
        <taxon>Gracilibacillus</taxon>
    </lineage>
</organism>
<dbReference type="InterPro" id="IPR020277">
    <property type="entry name" value="DUF2624"/>
</dbReference>
<evidence type="ECO:0000313" key="1">
    <source>
        <dbReference type="EMBL" id="QGH34949.1"/>
    </source>
</evidence>
<dbReference type="Proteomes" id="UP000339690">
    <property type="component" value="Chromosome"/>
</dbReference>
<proteinExistence type="predicted"/>
<evidence type="ECO:0000313" key="2">
    <source>
        <dbReference type="Proteomes" id="UP000339690"/>
    </source>
</evidence>
<dbReference type="AlphaFoldDB" id="A0A5Q2TJ63"/>
<gene>
    <name evidence="1" type="ORF">GI584_13280</name>
</gene>
<accession>A0A5Q2TJ63</accession>
<sequence length="94" mass="10886">MNGLTKRIIISKLKNISAKEITEYAHKYHISVTEDQAKLISSHLQRSSYDPTIAEDRAQMLKKLAQITDIKTAKACQQLFHKMIKEYGVENYFK</sequence>
<keyword evidence="2" id="KW-1185">Reference proteome</keyword>
<protein>
    <submittedName>
        <fullName evidence="1">DUF2624 family protein</fullName>
    </submittedName>
</protein>
<name>A0A5Q2TJ63_9BACI</name>
<dbReference type="EMBL" id="CP045915">
    <property type="protein sequence ID" value="QGH34949.1"/>
    <property type="molecule type" value="Genomic_DNA"/>
</dbReference>
<reference evidence="1 2" key="1">
    <citation type="submission" date="2019-11" db="EMBL/GenBank/DDBJ databases">
        <title>Gracilibacillus salitolerans sp. nov., a moderate halophile isolated from a saline soil in northwest China.</title>
        <authorList>
            <person name="Gan L."/>
        </authorList>
    </citation>
    <scope>NUCLEOTIDE SEQUENCE [LARGE SCALE GENOMIC DNA]</scope>
    <source>
        <strain evidence="1 2">SCU50</strain>
    </source>
</reference>